<name>A0A2X2VJM5_CHRJE</name>
<organism evidence="1 2">
    <name type="scientific">Chryseobacterium jejuense</name>
    <dbReference type="NCBI Taxonomy" id="445960"/>
    <lineage>
        <taxon>Bacteria</taxon>
        <taxon>Pseudomonadati</taxon>
        <taxon>Bacteroidota</taxon>
        <taxon>Flavobacteriia</taxon>
        <taxon>Flavobacteriales</taxon>
        <taxon>Weeksellaceae</taxon>
        <taxon>Chryseobacterium group</taxon>
        <taxon>Chryseobacterium</taxon>
    </lineage>
</organism>
<evidence type="ECO:0000313" key="2">
    <source>
        <dbReference type="Proteomes" id="UP000251670"/>
    </source>
</evidence>
<sequence length="48" mass="5640">MKKTDYRKVNQLYSQYGKSNEAVYTNLFRMIIFSGIEKNLETASMLQS</sequence>
<dbReference type="EMBL" id="UAWB01000002">
    <property type="protein sequence ID" value="SQB28808.1"/>
    <property type="molecule type" value="Genomic_DNA"/>
</dbReference>
<accession>A0A2X2VJM5</accession>
<dbReference type="AlphaFoldDB" id="A0A2X2VJM5"/>
<protein>
    <submittedName>
        <fullName evidence="1">Uncharacterized protein</fullName>
    </submittedName>
</protein>
<dbReference type="Proteomes" id="UP000251670">
    <property type="component" value="Unassembled WGS sequence"/>
</dbReference>
<dbReference type="RefSeq" id="WP_181575091.1">
    <property type="nucleotide sequence ID" value="NZ_UAWB01000002.1"/>
</dbReference>
<proteinExistence type="predicted"/>
<evidence type="ECO:0000313" key="1">
    <source>
        <dbReference type="EMBL" id="SQB28808.1"/>
    </source>
</evidence>
<gene>
    <name evidence="1" type="ORF">NCTC13492_01963</name>
</gene>
<reference evidence="1 2" key="1">
    <citation type="submission" date="2018-06" db="EMBL/GenBank/DDBJ databases">
        <authorList>
            <consortium name="Pathogen Informatics"/>
            <person name="Doyle S."/>
        </authorList>
    </citation>
    <scope>NUCLEOTIDE SEQUENCE [LARGE SCALE GENOMIC DNA]</scope>
    <source>
        <strain evidence="1 2">NCTC13492</strain>
    </source>
</reference>